<protein>
    <submittedName>
        <fullName evidence="1">Uncharacterized protein</fullName>
    </submittedName>
</protein>
<dbReference type="RefSeq" id="WP_061569283.1">
    <property type="nucleotide sequence ID" value="NZ_LQYT01000065.1"/>
</dbReference>
<evidence type="ECO:0000313" key="2">
    <source>
        <dbReference type="Proteomes" id="UP000075683"/>
    </source>
</evidence>
<dbReference type="PATRIC" id="fig|301148.3.peg.4252"/>
<dbReference type="InterPro" id="IPR057955">
    <property type="entry name" value="SF0329-like"/>
</dbReference>
<dbReference type="Proteomes" id="UP000075683">
    <property type="component" value="Unassembled WGS sequence"/>
</dbReference>
<proteinExistence type="predicted"/>
<dbReference type="OrthoDB" id="9815878at2"/>
<dbReference type="EMBL" id="LQYT01000065">
    <property type="protein sequence ID" value="KYD16122.1"/>
    <property type="molecule type" value="Genomic_DNA"/>
</dbReference>
<gene>
    <name evidence="1" type="ORF">B4135_2631</name>
</gene>
<comment type="caution">
    <text evidence="1">The sequence shown here is derived from an EMBL/GenBank/DDBJ whole genome shotgun (WGS) entry which is preliminary data.</text>
</comment>
<reference evidence="1 2" key="1">
    <citation type="submission" date="2016-01" db="EMBL/GenBank/DDBJ databases">
        <title>Draft Genome Sequences of Seven Thermophilic Sporeformers Isolated from Foods.</title>
        <authorList>
            <person name="Berendsen E.M."/>
            <person name="Wells-Bennik M.H."/>
            <person name="Krawcyk A.O."/>
            <person name="De Jong A."/>
            <person name="Holsappel S."/>
            <person name="Eijlander R.T."/>
            <person name="Kuipers O.P."/>
        </authorList>
    </citation>
    <scope>NUCLEOTIDE SEQUENCE [LARGE SCALE GENOMIC DNA]</scope>
    <source>
        <strain evidence="1 2">B4135</strain>
    </source>
</reference>
<evidence type="ECO:0000313" key="1">
    <source>
        <dbReference type="EMBL" id="KYD16122.1"/>
    </source>
</evidence>
<name>A0A150LVZ9_9BACI</name>
<dbReference type="STRING" id="301148.B4135_2631"/>
<dbReference type="AlphaFoldDB" id="A0A150LVZ9"/>
<sequence length="196" mass="22589">MRWSKLKKQLEDFLCPALKGRVEYWVTNYRKAHDRLGRAYITLDGKEVINMCTLKKEIAVFQMEKALMDRGENFSDMTAGGNGAPELPNEADFPEEAMAEMDDPGRINEWAHQMAEKQNLFAQYDFFAAAAQFLQTPIRESLKSGHPIIKGMALLDRRVGKRTLLALKDAMEQENDLVKFFYKLRCKAESIQIDEF</sequence>
<accession>A0A150LVZ9</accession>
<dbReference type="Pfam" id="PF25753">
    <property type="entry name" value="SF0329"/>
    <property type="match status" value="1"/>
</dbReference>
<organism evidence="1 2">
    <name type="scientific">Caldibacillus debilis</name>
    <dbReference type="NCBI Taxonomy" id="301148"/>
    <lineage>
        <taxon>Bacteria</taxon>
        <taxon>Bacillati</taxon>
        <taxon>Bacillota</taxon>
        <taxon>Bacilli</taxon>
        <taxon>Bacillales</taxon>
        <taxon>Bacillaceae</taxon>
        <taxon>Caldibacillus</taxon>
    </lineage>
</organism>